<dbReference type="Pfam" id="PF05866">
    <property type="entry name" value="RusA"/>
    <property type="match status" value="1"/>
</dbReference>
<keyword evidence="2" id="KW-1185">Reference proteome</keyword>
<dbReference type="EMBL" id="FXUB01000001">
    <property type="protein sequence ID" value="SMP08395.1"/>
    <property type="molecule type" value="Genomic_DNA"/>
</dbReference>
<dbReference type="SUPFAM" id="SSF103084">
    <property type="entry name" value="Holliday junction resolvase RusA"/>
    <property type="match status" value="1"/>
</dbReference>
<gene>
    <name evidence="1" type="ORF">SAMN06265339_0618</name>
</gene>
<sequence length="168" mass="20026">MRFTFYFVGKIPSKANYKRISHRRINGDMKPFIMNDKEVLAAQREAIYQFHIQKLTYGLENFPIENPVRISISFYFSGRVRQRDIDNAEKFIGDVLEKAEVLKRDSLIYVKDRVEKRLGVKGFDEIVVINVEELGREEVKQREREFKAFSEHFREFLKKLKMELPDEG</sequence>
<accession>A0ABY1NFJ7</accession>
<name>A0ABY1NFJ7_9BACT</name>
<dbReference type="Gene3D" id="3.30.1330.70">
    <property type="entry name" value="Holliday junction resolvase RusA"/>
    <property type="match status" value="1"/>
</dbReference>
<dbReference type="InterPro" id="IPR036614">
    <property type="entry name" value="RusA-like_sf"/>
</dbReference>
<comment type="caution">
    <text evidence="1">The sequence shown here is derived from an EMBL/GenBank/DDBJ whole genome shotgun (WGS) entry which is preliminary data.</text>
</comment>
<organism evidence="1 2">
    <name type="scientific">Desulfurobacterium pacificum</name>
    <dbReference type="NCBI Taxonomy" id="240166"/>
    <lineage>
        <taxon>Bacteria</taxon>
        <taxon>Pseudomonadati</taxon>
        <taxon>Aquificota</taxon>
        <taxon>Aquificia</taxon>
        <taxon>Desulfurobacteriales</taxon>
        <taxon>Desulfurobacteriaceae</taxon>
        <taxon>Desulfurobacterium</taxon>
    </lineage>
</organism>
<evidence type="ECO:0000313" key="1">
    <source>
        <dbReference type="EMBL" id="SMP08395.1"/>
    </source>
</evidence>
<reference evidence="1 2" key="1">
    <citation type="submission" date="2017-05" db="EMBL/GenBank/DDBJ databases">
        <authorList>
            <person name="Varghese N."/>
            <person name="Submissions S."/>
        </authorList>
    </citation>
    <scope>NUCLEOTIDE SEQUENCE [LARGE SCALE GENOMIC DNA]</scope>
    <source>
        <strain evidence="1 2">DSM 15522</strain>
    </source>
</reference>
<proteinExistence type="predicted"/>
<dbReference type="Proteomes" id="UP001157911">
    <property type="component" value="Unassembled WGS sequence"/>
</dbReference>
<protein>
    <submittedName>
        <fullName evidence="1">Endodeoxyribonuclease RusA</fullName>
    </submittedName>
</protein>
<dbReference type="InterPro" id="IPR008822">
    <property type="entry name" value="Endonuclease_RusA-like"/>
</dbReference>
<evidence type="ECO:0000313" key="2">
    <source>
        <dbReference type="Proteomes" id="UP001157911"/>
    </source>
</evidence>
<dbReference type="RefSeq" id="WP_283400116.1">
    <property type="nucleotide sequence ID" value="NZ_FXUB01000001.1"/>
</dbReference>